<dbReference type="PANTHER" id="PTHR32063:SF0">
    <property type="entry name" value="SWARMING MOTILITY PROTEIN SWRC"/>
    <property type="match status" value="1"/>
</dbReference>
<feature type="transmembrane region" description="Helical" evidence="1">
    <location>
        <begin position="327"/>
        <end position="346"/>
    </location>
</feature>
<dbReference type="Gene3D" id="1.20.1640.10">
    <property type="entry name" value="Multidrug efflux transporter AcrB transmembrane domain"/>
    <property type="match status" value="2"/>
</dbReference>
<dbReference type="Gene3D" id="3.30.70.1440">
    <property type="entry name" value="Multidrug efflux transporter AcrB pore domain"/>
    <property type="match status" value="1"/>
</dbReference>
<dbReference type="Gene3D" id="3.30.70.1320">
    <property type="entry name" value="Multidrug efflux transporter AcrB pore domain like"/>
    <property type="match status" value="1"/>
</dbReference>
<dbReference type="Pfam" id="PF00873">
    <property type="entry name" value="ACR_tran"/>
    <property type="match status" value="1"/>
</dbReference>
<feature type="transmembrane region" description="Helical" evidence="1">
    <location>
        <begin position="866"/>
        <end position="887"/>
    </location>
</feature>
<dbReference type="AlphaFoldDB" id="A0A927MGD7"/>
<feature type="transmembrane region" description="Helical" evidence="1">
    <location>
        <begin position="424"/>
        <end position="445"/>
    </location>
</feature>
<evidence type="ECO:0000313" key="3">
    <source>
        <dbReference type="Proteomes" id="UP000658225"/>
    </source>
</evidence>
<sequence length="1026" mass="114258">MITWAVKHSVAVTLLLLGIVVAGVLCIQKFNVELMPQIKDPMAYINSSYPNASAKEVDKTITEPLERMLKEDGDVKKVSSYSSKESSGINISFKSNVDIDKKILDLQKKISESKSTMPAGVQNIEISSISQQMGASPILGFSILGAKGDEAFLKNIEKEIAKIEGVAKVNLLGSKVREMQIQLDSQKLANNKLTITDVLNAFKKDPMQTIGNIKKGENNLQIIVPEEQYTVNNIEQTMITTAEGFIVSIQDIAEIKILSDEEKRQYTINDKPVVGFSVLKDSNANIVKVTDAVVEKIDALKGTLPKGIDIEIGENSGIFVKESIEQVTNNLILGGFLASAVLFFFFKNIRILAIITLSIPISVITALIVLYFSGQTLNVLSLAGLALGVGMMVDSSIVILENIIKYKQKGISIYEAVKQGSKELRPAVIASTLTTIIVFSPIFFIDDMMIKSIFLPFSLAVIFTLIASLIAALTIVPMLSYKWLGNEKVVIKKNAKWLRMLIFHYQRVLKWSLKKRWLTVIVTLALSFGSLFLIPIIGFEAKQVEDDGRLYISAYVMEKQSKDELMALVKQIDDAVMPFEKIINVKEKSIEEDYIFLAIQLVKKSERKETLKEIVAQIKKSLTPSQTIDMSVNGEPLRVFDMPWEDRIQVNLVGTDYVVLTALTEQVTLFMENTPGIGKINAPNVSGEPQLKLVVNKPLAAKYGLDREQIVTQMQEAVMKNEVTRFTENEVEYQVYLKYSDQQTDTVDFWQNMNLKTATGATIPLFAIASFEPTRGPISIEREDYKQKITISAVVADVERMGEITDEFNQMLEEIPFPPDHEYKLFDDFGAEEKEIVNKLILAIVAAVVLVYSVMAIQFNSYIQPIIIMLAIPPTFIGITMGLLLTGQPFSPIASIGVIILAGIVVNNSIILVDYINQHKEENWNRTKVIIAAGKERLRPILMTTLTTVLGMIPLAIGFGDGASMQQPIGIVTIFGLTVSTLFTLIFIPVVYTLFDDCSNFIKQFPKKIRKKANLFSKNKIDVEKT</sequence>
<feature type="transmembrane region" description="Helical" evidence="1">
    <location>
        <begin position="517"/>
        <end position="539"/>
    </location>
</feature>
<dbReference type="SUPFAM" id="SSF82714">
    <property type="entry name" value="Multidrug efflux transporter AcrB TolC docking domain, DN and DC subdomains"/>
    <property type="match status" value="2"/>
</dbReference>
<feature type="transmembrane region" description="Helical" evidence="1">
    <location>
        <begin position="938"/>
        <end position="957"/>
    </location>
</feature>
<reference evidence="2" key="1">
    <citation type="submission" date="2020-10" db="EMBL/GenBank/DDBJ databases">
        <title>Genomic Encyclopedia of Type Strains, Phase IV (KMG-IV): sequencing the most valuable type-strain genomes for metagenomic binning, comparative biology and taxonomic classification.</title>
        <authorList>
            <person name="Goeker M."/>
        </authorList>
    </citation>
    <scope>NUCLEOTIDE SEQUENCE</scope>
    <source>
        <strain evidence="2">DSM 13886</strain>
    </source>
</reference>
<dbReference type="GO" id="GO:0005886">
    <property type="term" value="C:plasma membrane"/>
    <property type="evidence" value="ECO:0007669"/>
    <property type="project" value="TreeGrafter"/>
</dbReference>
<dbReference type="Proteomes" id="UP000658225">
    <property type="component" value="Unassembled WGS sequence"/>
</dbReference>
<feature type="transmembrane region" description="Helical" evidence="1">
    <location>
        <begin position="893"/>
        <end position="917"/>
    </location>
</feature>
<dbReference type="InterPro" id="IPR027463">
    <property type="entry name" value="AcrB_DN_DC_subdom"/>
</dbReference>
<organism evidence="2 3">
    <name type="scientific">Sporosarcina limicola</name>
    <dbReference type="NCBI Taxonomy" id="34101"/>
    <lineage>
        <taxon>Bacteria</taxon>
        <taxon>Bacillati</taxon>
        <taxon>Bacillota</taxon>
        <taxon>Bacilli</taxon>
        <taxon>Bacillales</taxon>
        <taxon>Caryophanaceae</taxon>
        <taxon>Sporosarcina</taxon>
    </lineage>
</organism>
<dbReference type="InterPro" id="IPR001036">
    <property type="entry name" value="Acrflvin-R"/>
</dbReference>
<protein>
    <submittedName>
        <fullName evidence="2">HAE1 family hydrophobic/amphiphilic exporter-1</fullName>
    </submittedName>
</protein>
<dbReference type="RefSeq" id="WP_192598021.1">
    <property type="nucleotide sequence ID" value="NZ_JADBEL010000005.1"/>
</dbReference>
<feature type="transmembrane region" description="Helical" evidence="1">
    <location>
        <begin position="457"/>
        <end position="479"/>
    </location>
</feature>
<evidence type="ECO:0000256" key="1">
    <source>
        <dbReference type="SAM" id="Phobius"/>
    </source>
</evidence>
<keyword evidence="1" id="KW-0812">Transmembrane</keyword>
<dbReference type="SUPFAM" id="SSF82693">
    <property type="entry name" value="Multidrug efflux transporter AcrB pore domain, PN1, PN2, PC1 and PC2 subdomains"/>
    <property type="match status" value="2"/>
</dbReference>
<keyword evidence="1" id="KW-0472">Membrane</keyword>
<proteinExistence type="predicted"/>
<dbReference type="EMBL" id="JADBEL010000005">
    <property type="protein sequence ID" value="MBE1554224.1"/>
    <property type="molecule type" value="Genomic_DNA"/>
</dbReference>
<feature type="transmembrane region" description="Helical" evidence="1">
    <location>
        <begin position="351"/>
        <end position="373"/>
    </location>
</feature>
<dbReference type="GO" id="GO:0042910">
    <property type="term" value="F:xenobiotic transmembrane transporter activity"/>
    <property type="evidence" value="ECO:0007669"/>
    <property type="project" value="TreeGrafter"/>
</dbReference>
<dbReference type="PRINTS" id="PR00702">
    <property type="entry name" value="ACRIFLAVINRP"/>
</dbReference>
<dbReference type="PANTHER" id="PTHR32063">
    <property type="match status" value="1"/>
</dbReference>
<dbReference type="SUPFAM" id="SSF82866">
    <property type="entry name" value="Multidrug efflux transporter AcrB transmembrane domain"/>
    <property type="match status" value="2"/>
</dbReference>
<gene>
    <name evidence="2" type="ORF">H4683_001299</name>
</gene>
<feature type="transmembrane region" description="Helical" evidence="1">
    <location>
        <begin position="379"/>
        <end position="404"/>
    </location>
</feature>
<accession>A0A927MGD7</accession>
<dbReference type="Gene3D" id="3.30.2090.10">
    <property type="entry name" value="Multidrug efflux transporter AcrB TolC docking domain, DN and DC subdomains"/>
    <property type="match status" value="2"/>
</dbReference>
<evidence type="ECO:0000313" key="2">
    <source>
        <dbReference type="EMBL" id="MBE1554224.1"/>
    </source>
</evidence>
<dbReference type="Gene3D" id="3.30.70.1430">
    <property type="entry name" value="Multidrug efflux transporter AcrB pore domain"/>
    <property type="match status" value="2"/>
</dbReference>
<name>A0A927MGD7_9BACL</name>
<feature type="transmembrane region" description="Helical" evidence="1">
    <location>
        <begin position="840"/>
        <end position="859"/>
    </location>
</feature>
<keyword evidence="1" id="KW-1133">Transmembrane helix</keyword>
<keyword evidence="3" id="KW-1185">Reference proteome</keyword>
<feature type="transmembrane region" description="Helical" evidence="1">
    <location>
        <begin position="969"/>
        <end position="995"/>
    </location>
</feature>
<comment type="caution">
    <text evidence="2">The sequence shown here is derived from an EMBL/GenBank/DDBJ whole genome shotgun (WGS) entry which is preliminary data.</text>
</comment>